<dbReference type="SMART" id="SM00091">
    <property type="entry name" value="PAS"/>
    <property type="match status" value="1"/>
</dbReference>
<dbReference type="OrthoDB" id="9812260at2"/>
<dbReference type="GO" id="GO:0052621">
    <property type="term" value="F:diguanylate cyclase activity"/>
    <property type="evidence" value="ECO:0007669"/>
    <property type="project" value="UniProtKB-EC"/>
</dbReference>
<dbReference type="CDD" id="cd01949">
    <property type="entry name" value="GGDEF"/>
    <property type="match status" value="1"/>
</dbReference>
<dbReference type="InterPro" id="IPR035965">
    <property type="entry name" value="PAS-like_dom_sf"/>
</dbReference>
<accession>A0A4V5NVP3</accession>
<dbReference type="InterPro" id="IPR000014">
    <property type="entry name" value="PAS"/>
</dbReference>
<name>A0A4V5NVP3_9GAMM</name>
<dbReference type="GO" id="GO:0043709">
    <property type="term" value="P:cell adhesion involved in single-species biofilm formation"/>
    <property type="evidence" value="ECO:0007669"/>
    <property type="project" value="TreeGrafter"/>
</dbReference>
<keyword evidence="6" id="KW-1185">Reference proteome</keyword>
<reference evidence="5 6" key="1">
    <citation type="submission" date="2019-04" db="EMBL/GenBank/DDBJ databases">
        <authorList>
            <person name="Hwang J.C."/>
        </authorList>
    </citation>
    <scope>NUCLEOTIDE SEQUENCE [LARGE SCALE GENOMIC DNA]</scope>
    <source>
        <strain evidence="5 6">IMCC35001</strain>
    </source>
</reference>
<evidence type="ECO:0000313" key="5">
    <source>
        <dbReference type="EMBL" id="TKB51421.1"/>
    </source>
</evidence>
<dbReference type="NCBIfam" id="TIGR00254">
    <property type="entry name" value="GGDEF"/>
    <property type="match status" value="1"/>
</dbReference>
<dbReference type="SUPFAM" id="SSF55785">
    <property type="entry name" value="PYP-like sensor domain (PAS domain)"/>
    <property type="match status" value="1"/>
</dbReference>
<sequence>MANQHSHNAELDALHLLTQLVQTIEVGLVVLDRQFRVHLWNSFMENHSGQRASQVRGKRIFDLFEELPEAWLTGKLETAFLLNNRAFTTWEQRPCIFKFPNSRPITGQSPHMYQNLTIQPLSNRYGEVNNVALVVYDVTVEANHRQALSKMSQVDTLTGLANRRMWQQHLEQEFERSRRYGHPSTLMVLDIDHFKTINDTLGHSAGDRVLAAVGQKLGQLLRKSDVAARYGGEEFTLLLPETTQEQASLLAERIRATMSELVVETDAGEASFTVSIGYAPFHDGLKDNKAWFEAADKALYEAKRQGRNRCILALAS</sequence>
<proteinExistence type="predicted"/>
<evidence type="ECO:0000256" key="3">
    <source>
        <dbReference type="ARBA" id="ARBA00034247"/>
    </source>
</evidence>
<feature type="domain" description="GGDEF" evidence="4">
    <location>
        <begin position="182"/>
        <end position="315"/>
    </location>
</feature>
<evidence type="ECO:0000256" key="1">
    <source>
        <dbReference type="ARBA" id="ARBA00001946"/>
    </source>
</evidence>
<comment type="cofactor">
    <cofactor evidence="1">
        <name>Mg(2+)</name>
        <dbReference type="ChEBI" id="CHEBI:18420"/>
    </cofactor>
</comment>
<evidence type="ECO:0000256" key="2">
    <source>
        <dbReference type="ARBA" id="ARBA00012528"/>
    </source>
</evidence>
<comment type="catalytic activity">
    <reaction evidence="3">
        <text>2 GTP = 3',3'-c-di-GMP + 2 diphosphate</text>
        <dbReference type="Rhea" id="RHEA:24898"/>
        <dbReference type="ChEBI" id="CHEBI:33019"/>
        <dbReference type="ChEBI" id="CHEBI:37565"/>
        <dbReference type="ChEBI" id="CHEBI:58805"/>
        <dbReference type="EC" id="2.7.7.65"/>
    </reaction>
</comment>
<dbReference type="FunFam" id="3.30.70.270:FF:000001">
    <property type="entry name" value="Diguanylate cyclase domain protein"/>
    <property type="match status" value="1"/>
</dbReference>
<dbReference type="Gene3D" id="3.30.450.20">
    <property type="entry name" value="PAS domain"/>
    <property type="match status" value="1"/>
</dbReference>
<dbReference type="AlphaFoldDB" id="A0A4V5NVP3"/>
<dbReference type="EMBL" id="SWCI01000001">
    <property type="protein sequence ID" value="TKB51421.1"/>
    <property type="molecule type" value="Genomic_DNA"/>
</dbReference>
<dbReference type="InterPro" id="IPR029787">
    <property type="entry name" value="Nucleotide_cyclase"/>
</dbReference>
<dbReference type="Gene3D" id="3.30.70.270">
    <property type="match status" value="1"/>
</dbReference>
<dbReference type="PANTHER" id="PTHR45138:SF9">
    <property type="entry name" value="DIGUANYLATE CYCLASE DGCM-RELATED"/>
    <property type="match status" value="1"/>
</dbReference>
<dbReference type="Proteomes" id="UP000305674">
    <property type="component" value="Unassembled WGS sequence"/>
</dbReference>
<dbReference type="PROSITE" id="PS50887">
    <property type="entry name" value="GGDEF"/>
    <property type="match status" value="1"/>
</dbReference>
<dbReference type="EC" id="2.7.7.65" evidence="2"/>
<dbReference type="SMART" id="SM00267">
    <property type="entry name" value="GGDEF"/>
    <property type="match status" value="1"/>
</dbReference>
<dbReference type="GO" id="GO:0005886">
    <property type="term" value="C:plasma membrane"/>
    <property type="evidence" value="ECO:0007669"/>
    <property type="project" value="TreeGrafter"/>
</dbReference>
<comment type="caution">
    <text evidence="5">The sequence shown here is derived from an EMBL/GenBank/DDBJ whole genome shotgun (WGS) entry which is preliminary data.</text>
</comment>
<dbReference type="InterPro" id="IPR000160">
    <property type="entry name" value="GGDEF_dom"/>
</dbReference>
<evidence type="ECO:0000259" key="4">
    <source>
        <dbReference type="PROSITE" id="PS50887"/>
    </source>
</evidence>
<dbReference type="InterPro" id="IPR050469">
    <property type="entry name" value="Diguanylate_Cyclase"/>
</dbReference>
<evidence type="ECO:0000313" key="6">
    <source>
        <dbReference type="Proteomes" id="UP000305674"/>
    </source>
</evidence>
<dbReference type="RefSeq" id="WP_136850963.1">
    <property type="nucleotide sequence ID" value="NZ_SWCI01000001.1"/>
</dbReference>
<dbReference type="InterPro" id="IPR043128">
    <property type="entry name" value="Rev_trsase/Diguanyl_cyclase"/>
</dbReference>
<dbReference type="SUPFAM" id="SSF55073">
    <property type="entry name" value="Nucleotide cyclase"/>
    <property type="match status" value="1"/>
</dbReference>
<dbReference type="PANTHER" id="PTHR45138">
    <property type="entry name" value="REGULATORY COMPONENTS OF SENSORY TRANSDUCTION SYSTEM"/>
    <property type="match status" value="1"/>
</dbReference>
<organism evidence="5 6">
    <name type="scientific">Ferrimonas sediminicola</name>
    <dbReference type="NCBI Taxonomy" id="2569538"/>
    <lineage>
        <taxon>Bacteria</taxon>
        <taxon>Pseudomonadati</taxon>
        <taxon>Pseudomonadota</taxon>
        <taxon>Gammaproteobacteria</taxon>
        <taxon>Alteromonadales</taxon>
        <taxon>Ferrimonadaceae</taxon>
        <taxon>Ferrimonas</taxon>
    </lineage>
</organism>
<gene>
    <name evidence="5" type="ORF">FCL40_02380</name>
</gene>
<dbReference type="CDD" id="cd00130">
    <property type="entry name" value="PAS"/>
    <property type="match status" value="1"/>
</dbReference>
<dbReference type="GO" id="GO:1902201">
    <property type="term" value="P:negative regulation of bacterial-type flagellum-dependent cell motility"/>
    <property type="evidence" value="ECO:0007669"/>
    <property type="project" value="TreeGrafter"/>
</dbReference>
<protein>
    <recommendedName>
        <fullName evidence="2">diguanylate cyclase</fullName>
        <ecNumber evidence="2">2.7.7.65</ecNumber>
    </recommendedName>
</protein>
<dbReference type="Pfam" id="PF00990">
    <property type="entry name" value="GGDEF"/>
    <property type="match status" value="1"/>
</dbReference>